<evidence type="ECO:0000313" key="2">
    <source>
        <dbReference type="EMBL" id="KKM91183.1"/>
    </source>
</evidence>
<comment type="caution">
    <text evidence="2">The sequence shown here is derived from an EMBL/GenBank/DDBJ whole genome shotgun (WGS) entry which is preliminary data.</text>
</comment>
<dbReference type="EMBL" id="LAZR01006569">
    <property type="protein sequence ID" value="KKM91183.1"/>
    <property type="molecule type" value="Genomic_DNA"/>
</dbReference>
<proteinExistence type="predicted"/>
<reference evidence="2" key="1">
    <citation type="journal article" date="2015" name="Nature">
        <title>Complex archaea that bridge the gap between prokaryotes and eukaryotes.</title>
        <authorList>
            <person name="Spang A."/>
            <person name="Saw J.H."/>
            <person name="Jorgensen S.L."/>
            <person name="Zaremba-Niedzwiedzka K."/>
            <person name="Martijn J."/>
            <person name="Lind A.E."/>
            <person name="van Eijk R."/>
            <person name="Schleper C."/>
            <person name="Guy L."/>
            <person name="Ettema T.J."/>
        </authorList>
    </citation>
    <scope>NUCLEOTIDE SEQUENCE</scope>
</reference>
<gene>
    <name evidence="2" type="ORF">LCGC14_1231000</name>
</gene>
<organism evidence="2">
    <name type="scientific">marine sediment metagenome</name>
    <dbReference type="NCBI Taxonomy" id="412755"/>
    <lineage>
        <taxon>unclassified sequences</taxon>
        <taxon>metagenomes</taxon>
        <taxon>ecological metagenomes</taxon>
    </lineage>
</organism>
<accession>A0A0F9LCM8</accession>
<protein>
    <submittedName>
        <fullName evidence="2">Uncharacterized protein</fullName>
    </submittedName>
</protein>
<name>A0A0F9LCM8_9ZZZZ</name>
<dbReference type="AlphaFoldDB" id="A0A0F9LCM8"/>
<evidence type="ECO:0000256" key="1">
    <source>
        <dbReference type="SAM" id="MobiDB-lite"/>
    </source>
</evidence>
<feature type="region of interest" description="Disordered" evidence="1">
    <location>
        <begin position="1"/>
        <end position="35"/>
    </location>
</feature>
<feature type="non-terminal residue" evidence="2">
    <location>
        <position position="1"/>
    </location>
</feature>
<sequence length="194" mass="20931">TMEAEIGNRQGERTDLDSDDAEHRDNCPEVEPGRTRDIVAKKVGFGSGKEYERAKKVASKGSAELKAAVDSGEVAISKAAALTSLPKAEQTAAVKGGKKAVKKAAEKAARAKAPPVVAPTKKPSVADRLNKWLASITGVGETIRLQHKSVALMLRDKSWTPGNAQMTLGLVRALIKFLREFEKELTKYVNHKNT</sequence>
<feature type="compositionally biased region" description="Basic and acidic residues" evidence="1">
    <location>
        <begin position="10"/>
        <end position="35"/>
    </location>
</feature>